<keyword evidence="3" id="KW-1185">Reference proteome</keyword>
<dbReference type="AlphaFoldDB" id="A0A4Y2GK04"/>
<sequence length="98" mass="11370">MFLRPNTTALIQLMDQNVIQNIKLEYPKLLLRNNLNDPVYNENLEKTLKNINLKDFLSSIAKCWASVPTLLINKSWKNLLLNFIDSEVEKIKLASLIN</sequence>
<reference evidence="2 3" key="1">
    <citation type="journal article" date="2019" name="Sci. Rep.">
        <title>Orb-weaving spider Araneus ventricosus genome elucidates the spidroin gene catalogue.</title>
        <authorList>
            <person name="Kono N."/>
            <person name="Nakamura H."/>
            <person name="Ohtoshi R."/>
            <person name="Moran D.A.P."/>
            <person name="Shinohara A."/>
            <person name="Yoshida Y."/>
            <person name="Fujiwara M."/>
            <person name="Mori M."/>
            <person name="Tomita M."/>
            <person name="Arakawa K."/>
        </authorList>
    </citation>
    <scope>NUCLEOTIDE SEQUENCE [LARGE SCALE GENOMIC DNA]</scope>
</reference>
<gene>
    <name evidence="2" type="ORF">AVEN_191316_1</name>
</gene>
<dbReference type="InterPro" id="IPR004875">
    <property type="entry name" value="DDE_SF_endonuclease_dom"/>
</dbReference>
<evidence type="ECO:0000259" key="1">
    <source>
        <dbReference type="Pfam" id="PF03184"/>
    </source>
</evidence>
<organism evidence="2 3">
    <name type="scientific">Araneus ventricosus</name>
    <name type="common">Orbweaver spider</name>
    <name type="synonym">Epeira ventricosa</name>
    <dbReference type="NCBI Taxonomy" id="182803"/>
    <lineage>
        <taxon>Eukaryota</taxon>
        <taxon>Metazoa</taxon>
        <taxon>Ecdysozoa</taxon>
        <taxon>Arthropoda</taxon>
        <taxon>Chelicerata</taxon>
        <taxon>Arachnida</taxon>
        <taxon>Araneae</taxon>
        <taxon>Araneomorphae</taxon>
        <taxon>Entelegynae</taxon>
        <taxon>Araneoidea</taxon>
        <taxon>Araneidae</taxon>
        <taxon>Araneus</taxon>
    </lineage>
</organism>
<dbReference type="GO" id="GO:0003676">
    <property type="term" value="F:nucleic acid binding"/>
    <property type="evidence" value="ECO:0007669"/>
    <property type="project" value="InterPro"/>
</dbReference>
<feature type="domain" description="DDE-1" evidence="1">
    <location>
        <begin position="2"/>
        <end position="76"/>
    </location>
</feature>
<dbReference type="Pfam" id="PF03184">
    <property type="entry name" value="DDE_1"/>
    <property type="match status" value="1"/>
</dbReference>
<accession>A0A4Y2GK04</accession>
<dbReference type="OrthoDB" id="6428588at2759"/>
<comment type="caution">
    <text evidence="2">The sequence shown here is derived from an EMBL/GenBank/DDBJ whole genome shotgun (WGS) entry which is preliminary data.</text>
</comment>
<evidence type="ECO:0000313" key="2">
    <source>
        <dbReference type="EMBL" id="GBM53126.1"/>
    </source>
</evidence>
<name>A0A4Y2GK04_ARAVE</name>
<protein>
    <recommendedName>
        <fullName evidence="1">DDE-1 domain-containing protein</fullName>
    </recommendedName>
</protein>
<dbReference type="Proteomes" id="UP000499080">
    <property type="component" value="Unassembled WGS sequence"/>
</dbReference>
<dbReference type="EMBL" id="BGPR01001407">
    <property type="protein sequence ID" value="GBM53126.1"/>
    <property type="molecule type" value="Genomic_DNA"/>
</dbReference>
<proteinExistence type="predicted"/>
<evidence type="ECO:0000313" key="3">
    <source>
        <dbReference type="Proteomes" id="UP000499080"/>
    </source>
</evidence>